<feature type="compositionally biased region" description="Low complexity" evidence="9">
    <location>
        <begin position="98"/>
        <end position="108"/>
    </location>
</feature>
<dbReference type="PROSITE" id="PS00629">
    <property type="entry name" value="IMP_1"/>
    <property type="match status" value="1"/>
</dbReference>
<dbReference type="GO" id="GO:0004441">
    <property type="term" value="F:inositol-1,4-bisphosphate 1-phosphatase activity"/>
    <property type="evidence" value="ECO:0007669"/>
    <property type="project" value="UniProtKB-EC"/>
</dbReference>
<evidence type="ECO:0000256" key="8">
    <source>
        <dbReference type="PIRSR" id="PIRSR600760-2"/>
    </source>
</evidence>
<evidence type="ECO:0000256" key="1">
    <source>
        <dbReference type="ARBA" id="ARBA00009759"/>
    </source>
</evidence>
<dbReference type="Pfam" id="PF00459">
    <property type="entry name" value="Inositol_P"/>
    <property type="match status" value="1"/>
</dbReference>
<evidence type="ECO:0000313" key="11">
    <source>
        <dbReference type="Proteomes" id="UP000663845"/>
    </source>
</evidence>
<feature type="binding site" evidence="8">
    <location>
        <position position="467"/>
    </location>
    <ligand>
        <name>Mg(2+)</name>
        <dbReference type="ChEBI" id="CHEBI:18420"/>
        <label>1</label>
        <note>catalytic</note>
    </ligand>
</feature>
<evidence type="ECO:0000256" key="3">
    <source>
        <dbReference type="ARBA" id="ARBA00022723"/>
    </source>
</evidence>
<evidence type="ECO:0000256" key="6">
    <source>
        <dbReference type="ARBA" id="ARBA00044478"/>
    </source>
</evidence>
<dbReference type="Gene3D" id="4.10.460.10">
    <property type="entry name" value="Inositol Polyphosphate 1-phosphatase, domain 1"/>
    <property type="match status" value="1"/>
</dbReference>
<keyword evidence="4 8" id="KW-0460">Magnesium</keyword>
<feature type="binding site" evidence="8">
    <location>
        <position position="613"/>
    </location>
    <ligand>
        <name>Mg(2+)</name>
        <dbReference type="ChEBI" id="CHEBI:18420"/>
        <label>1</label>
        <note>catalytic</note>
    </ligand>
</feature>
<dbReference type="EC" id="3.1.3.57" evidence="7"/>
<dbReference type="PANTHER" id="PTHR43028:SF3">
    <property type="entry name" value="INOSITOL POLYPHOSPHATE 1-PHOSPHATASE"/>
    <property type="match status" value="1"/>
</dbReference>
<feature type="region of interest" description="Disordered" evidence="9">
    <location>
        <begin position="1"/>
        <end position="80"/>
    </location>
</feature>
<evidence type="ECO:0000256" key="2">
    <source>
        <dbReference type="ARBA" id="ARBA00022671"/>
    </source>
</evidence>
<dbReference type="InterPro" id="IPR000760">
    <property type="entry name" value="Inositol_monophosphatase-like"/>
</dbReference>
<dbReference type="InterPro" id="IPR044897">
    <property type="entry name" value="INPP1_dom_1"/>
</dbReference>
<protein>
    <recommendedName>
        <fullName evidence="7">inositol-1,4-bisphosphate 1-phosphatase</fullName>
        <ecNumber evidence="7">3.1.3.57</ecNumber>
    </recommendedName>
</protein>
<comment type="cofactor">
    <cofactor evidence="8">
        <name>Mg(2+)</name>
        <dbReference type="ChEBI" id="CHEBI:18420"/>
    </cofactor>
</comment>
<feature type="binding site" evidence="8">
    <location>
        <position position="384"/>
    </location>
    <ligand>
        <name>Mg(2+)</name>
        <dbReference type="ChEBI" id="CHEBI:18420"/>
        <label>1</label>
        <note>catalytic</note>
    </ligand>
</feature>
<dbReference type="EMBL" id="CAJNOG010000204">
    <property type="protein sequence ID" value="CAF1072018.1"/>
    <property type="molecule type" value="Genomic_DNA"/>
</dbReference>
<evidence type="ECO:0000256" key="4">
    <source>
        <dbReference type="ARBA" id="ARBA00022842"/>
    </source>
</evidence>
<reference evidence="10" key="1">
    <citation type="submission" date="2021-02" db="EMBL/GenBank/DDBJ databases">
        <authorList>
            <person name="Nowell W R."/>
        </authorList>
    </citation>
    <scope>NUCLEOTIDE SEQUENCE</scope>
</reference>
<dbReference type="GO" id="GO:0046872">
    <property type="term" value="F:metal ion binding"/>
    <property type="evidence" value="ECO:0007669"/>
    <property type="project" value="UniProtKB-KW"/>
</dbReference>
<dbReference type="Gene3D" id="3.30.540.10">
    <property type="entry name" value="Fructose-1,6-Bisphosphatase, subunit A, domain 1"/>
    <property type="match status" value="1"/>
</dbReference>
<comment type="similarity">
    <text evidence="1">Belongs to the inositol monophosphatase superfamily.</text>
</comment>
<evidence type="ECO:0000313" key="10">
    <source>
        <dbReference type="EMBL" id="CAF1072018.1"/>
    </source>
</evidence>
<name>A0A814LYI6_9BILA</name>
<feature type="region of interest" description="Disordered" evidence="9">
    <location>
        <begin position="295"/>
        <end position="316"/>
    </location>
</feature>
<evidence type="ECO:0000256" key="7">
    <source>
        <dbReference type="ARBA" id="ARBA00044519"/>
    </source>
</evidence>
<feature type="compositionally biased region" description="Polar residues" evidence="9">
    <location>
        <begin position="9"/>
        <end position="47"/>
    </location>
</feature>
<dbReference type="SUPFAM" id="SSF56655">
    <property type="entry name" value="Carbohydrate phosphatase"/>
    <property type="match status" value="1"/>
</dbReference>
<comment type="catalytic activity">
    <reaction evidence="5">
        <text>1D-myo-inositol 1,3,4-trisphosphate + H2O = 1D-myo-inositol 3,4-bisphosphate + phosphate</text>
        <dbReference type="Rhea" id="RHEA:70319"/>
        <dbReference type="ChEBI" id="CHEBI:15377"/>
        <dbReference type="ChEBI" id="CHEBI:43474"/>
        <dbReference type="ChEBI" id="CHEBI:58414"/>
        <dbReference type="ChEBI" id="CHEBI:83241"/>
    </reaction>
    <physiologicalReaction direction="left-to-right" evidence="5">
        <dbReference type="Rhea" id="RHEA:70320"/>
    </physiologicalReaction>
</comment>
<feature type="compositionally biased region" description="Polar residues" evidence="9">
    <location>
        <begin position="66"/>
        <end position="79"/>
    </location>
</feature>
<dbReference type="InterPro" id="IPR020583">
    <property type="entry name" value="Inositol_monoP_metal-BS"/>
</dbReference>
<gene>
    <name evidence="10" type="ORF">JYZ213_LOCUS19815</name>
</gene>
<feature type="compositionally biased region" description="Polar residues" evidence="9">
    <location>
        <begin position="112"/>
        <end position="164"/>
    </location>
</feature>
<comment type="caution">
    <text evidence="10">The sequence shown here is derived from an EMBL/GenBank/DDBJ whole genome shotgun (WGS) entry which is preliminary data.</text>
</comment>
<dbReference type="Gene3D" id="3.40.190.80">
    <property type="match status" value="2"/>
</dbReference>
<feature type="non-terminal residue" evidence="10">
    <location>
        <position position="1"/>
    </location>
</feature>
<feature type="region of interest" description="Disordered" evidence="9">
    <location>
        <begin position="98"/>
        <end position="164"/>
    </location>
</feature>
<dbReference type="InterPro" id="IPR050725">
    <property type="entry name" value="CysQ/Inositol_MonoPase"/>
</dbReference>
<keyword evidence="2" id="KW-0452">Lithium</keyword>
<comment type="catalytic activity">
    <reaction evidence="6">
        <text>1D-myo-inositol 1,4-bisphosphate + H2O = 1D-myo-inositol 4-phosphate + phosphate</text>
        <dbReference type="Rhea" id="RHEA:15553"/>
        <dbReference type="ChEBI" id="CHEBI:15377"/>
        <dbReference type="ChEBI" id="CHEBI:43474"/>
        <dbReference type="ChEBI" id="CHEBI:58282"/>
        <dbReference type="ChEBI" id="CHEBI:58469"/>
        <dbReference type="EC" id="3.1.3.57"/>
    </reaction>
    <physiologicalReaction direction="left-to-right" evidence="6">
        <dbReference type="Rhea" id="RHEA:15554"/>
    </physiologicalReaction>
</comment>
<sequence>KYCTPPSTPHTSIFQVTTKDNSPTSILKQNYQQKYSQPSSTIQSSNNNEDEGSANENLEESKSDPQRFSNGNRITSSSFETHRGDDFYKKLMFYEKNSSTNNNNNGNGFHQPINSPRRTSFQQSSLNPSTNKTSNNFLNRQAQQTPSRPNFSAATPFNKQSTTTNNLVDRMQRSKSYKDLFEPPSASSANVHHIYYQQSSGNRSGQNLNPSSVVTSNTTTNLYPYYSSSFYYQNNNNGTNSNNSTSIVGSMFGNSTSNGNLDQHAHLSGSTDFQRRAQPLQHATSTSNLLLDDVSSSSTVSHLPKPPPGIPNQNASSEKAACIARYIRFMNTNFNDMVQEKQLDENHQYLNADYKTLADVIIQEVIKRDLGFVYPSLKDRIYGEEDGSLKLQSSNEKIPINVDCSQNDILDLLQKVFNTESTESIQALAKIVSSSSDVNLPEQYYQSFEKIPSDVSIDLSNTGIWIDPVDGTQQYINGTDGRIDENTGIARDGLPAALVLIGCFKIDDGNPVVGVINRAFNKKIDAHTWTGLIYWGTALPNAKFNNLSDVYKGNKRNDKQIFLHGTADVNTFNSILNDWIKMEVAACGNKLLSIALKQANITLVTKAAAFNWDLCAAHAIMLSIDGQILDLSNKLLSIALKQANITLVTKAAAFNWDLCAAHAIMLSIDGQILDLSKLMTYYKENQSFDDLNLLQFQITYNNIKSTKFDPKDYACSPFIAYYNQNDLINILQALLVNKIVIEQKNSV</sequence>
<dbReference type="AlphaFoldDB" id="A0A814LYI6"/>
<feature type="binding site" evidence="8">
    <location>
        <position position="470"/>
    </location>
    <ligand>
        <name>Mg(2+)</name>
        <dbReference type="ChEBI" id="CHEBI:18420"/>
        <label>1</label>
        <note>catalytic</note>
    </ligand>
</feature>
<evidence type="ECO:0000256" key="5">
    <source>
        <dbReference type="ARBA" id="ARBA00044465"/>
    </source>
</evidence>
<keyword evidence="3 8" id="KW-0479">Metal-binding</keyword>
<dbReference type="Proteomes" id="UP000663845">
    <property type="component" value="Unassembled WGS sequence"/>
</dbReference>
<evidence type="ECO:0000256" key="9">
    <source>
        <dbReference type="SAM" id="MobiDB-lite"/>
    </source>
</evidence>
<organism evidence="10 11">
    <name type="scientific">Adineta steineri</name>
    <dbReference type="NCBI Taxonomy" id="433720"/>
    <lineage>
        <taxon>Eukaryota</taxon>
        <taxon>Metazoa</taxon>
        <taxon>Spiralia</taxon>
        <taxon>Gnathifera</taxon>
        <taxon>Rotifera</taxon>
        <taxon>Eurotatoria</taxon>
        <taxon>Bdelloidea</taxon>
        <taxon>Adinetida</taxon>
        <taxon>Adinetidae</taxon>
        <taxon>Adineta</taxon>
    </lineage>
</organism>
<proteinExistence type="inferred from homology"/>
<dbReference type="PANTHER" id="PTHR43028">
    <property type="entry name" value="3'(2'),5'-BISPHOSPHATE NUCLEOTIDASE 1"/>
    <property type="match status" value="1"/>
</dbReference>
<accession>A0A814LYI6</accession>